<sequence>MYYSKNDSNSWLLLLASWGTENNRLTTTTRPDRIQKRPPPLKGILEPGEVSVVVDKGEIEDGQNGIVFSSVEIVQENELLKIGTSLSVIVEPEWNAPIKEITGISTQQRAPFSENSVNPLPVISESPLSNIHAKIARFFYGEFSTTPSPSPSSINIQNSSQDLTIKTSTTTFLPKQTTNPECKTPITPNSKYSLELPFSSSTSTKLGEGSSSSLCSVDSPSYTSTIVKTASSSRNRLAPLAEPDEVGDLLLTYVPISSSENAINCQTTQNISSKTPIIEGLILRELFQSEYKRQLFRASFRRKRWTKCWGLIKGGIFQIYSNQMSTEAELLIDLSMSTITTKPEIQTSKKQLIDRLYTLVSFRKSFKINYVITLTNQWALIGCWGGAGLDI</sequence>
<dbReference type="WBParaSite" id="Minc3s02539g30545">
    <property type="protein sequence ID" value="Minc3s02539g30545"/>
    <property type="gene ID" value="Minc3s02539g30545"/>
</dbReference>
<protein>
    <submittedName>
        <fullName evidence="2">PH domain-containing protein</fullName>
    </submittedName>
</protein>
<reference evidence="2" key="1">
    <citation type="submission" date="2022-11" db="UniProtKB">
        <authorList>
            <consortium name="WormBaseParasite"/>
        </authorList>
    </citation>
    <scope>IDENTIFICATION</scope>
</reference>
<dbReference type="AlphaFoldDB" id="A0A914MZ53"/>
<proteinExistence type="predicted"/>
<keyword evidence="1" id="KW-1185">Reference proteome</keyword>
<name>A0A914MZ53_MELIC</name>
<dbReference type="Proteomes" id="UP000887563">
    <property type="component" value="Unplaced"/>
</dbReference>
<accession>A0A914MZ53</accession>
<dbReference type="SUPFAM" id="SSF50729">
    <property type="entry name" value="PH domain-like"/>
    <property type="match status" value="1"/>
</dbReference>
<evidence type="ECO:0000313" key="1">
    <source>
        <dbReference type="Proteomes" id="UP000887563"/>
    </source>
</evidence>
<evidence type="ECO:0000313" key="2">
    <source>
        <dbReference type="WBParaSite" id="Minc3s02539g30545"/>
    </source>
</evidence>
<organism evidence="1 2">
    <name type="scientific">Meloidogyne incognita</name>
    <name type="common">Southern root-knot nematode worm</name>
    <name type="synonym">Oxyuris incognita</name>
    <dbReference type="NCBI Taxonomy" id="6306"/>
    <lineage>
        <taxon>Eukaryota</taxon>
        <taxon>Metazoa</taxon>
        <taxon>Ecdysozoa</taxon>
        <taxon>Nematoda</taxon>
        <taxon>Chromadorea</taxon>
        <taxon>Rhabditida</taxon>
        <taxon>Tylenchina</taxon>
        <taxon>Tylenchomorpha</taxon>
        <taxon>Tylenchoidea</taxon>
        <taxon>Meloidogynidae</taxon>
        <taxon>Meloidogyninae</taxon>
        <taxon>Meloidogyne</taxon>
        <taxon>Meloidogyne incognita group</taxon>
    </lineage>
</organism>